<organism evidence="2">
    <name type="scientific">Arundo donax</name>
    <name type="common">Giant reed</name>
    <name type="synonym">Donax arundinaceus</name>
    <dbReference type="NCBI Taxonomy" id="35708"/>
    <lineage>
        <taxon>Eukaryota</taxon>
        <taxon>Viridiplantae</taxon>
        <taxon>Streptophyta</taxon>
        <taxon>Embryophyta</taxon>
        <taxon>Tracheophyta</taxon>
        <taxon>Spermatophyta</taxon>
        <taxon>Magnoliopsida</taxon>
        <taxon>Liliopsida</taxon>
        <taxon>Poales</taxon>
        <taxon>Poaceae</taxon>
        <taxon>PACMAD clade</taxon>
        <taxon>Arundinoideae</taxon>
        <taxon>Arundineae</taxon>
        <taxon>Arundo</taxon>
    </lineage>
</organism>
<reference evidence="2" key="1">
    <citation type="submission" date="2014-09" db="EMBL/GenBank/DDBJ databases">
        <authorList>
            <person name="Magalhaes I.L.F."/>
            <person name="Oliveira U."/>
            <person name="Santos F.R."/>
            <person name="Vidigal T.H.D.A."/>
            <person name="Brescovit A.D."/>
            <person name="Santos A.J."/>
        </authorList>
    </citation>
    <scope>NUCLEOTIDE SEQUENCE</scope>
    <source>
        <tissue evidence="2">Shoot tissue taken approximately 20 cm above the soil surface</tissue>
    </source>
</reference>
<dbReference type="EMBL" id="GBRH01230457">
    <property type="protein sequence ID" value="JAD67438.1"/>
    <property type="molecule type" value="Transcribed_RNA"/>
</dbReference>
<accession>A0A0A9BZ01</accession>
<protein>
    <submittedName>
        <fullName evidence="2">Uncharacterized protein</fullName>
    </submittedName>
</protein>
<keyword evidence="1" id="KW-1133">Transmembrane helix</keyword>
<name>A0A0A9BZ01_ARUDO</name>
<reference evidence="2" key="2">
    <citation type="journal article" date="2015" name="Data Brief">
        <title>Shoot transcriptome of the giant reed, Arundo donax.</title>
        <authorList>
            <person name="Barrero R.A."/>
            <person name="Guerrero F.D."/>
            <person name="Moolhuijzen P."/>
            <person name="Goolsby J.A."/>
            <person name="Tidwell J."/>
            <person name="Bellgard S.E."/>
            <person name="Bellgard M.I."/>
        </authorList>
    </citation>
    <scope>NUCLEOTIDE SEQUENCE</scope>
    <source>
        <tissue evidence="2">Shoot tissue taken approximately 20 cm above the soil surface</tissue>
    </source>
</reference>
<sequence>MTCRCSGTASGSWSSLLALMAGPAGLLVTLLAFVAGGG</sequence>
<proteinExistence type="predicted"/>
<keyword evidence="1" id="KW-0812">Transmembrane</keyword>
<feature type="transmembrane region" description="Helical" evidence="1">
    <location>
        <begin position="16"/>
        <end position="35"/>
    </location>
</feature>
<evidence type="ECO:0000313" key="2">
    <source>
        <dbReference type="EMBL" id="JAD67438.1"/>
    </source>
</evidence>
<dbReference type="AlphaFoldDB" id="A0A0A9BZ01"/>
<evidence type="ECO:0000256" key="1">
    <source>
        <dbReference type="SAM" id="Phobius"/>
    </source>
</evidence>
<keyword evidence="1" id="KW-0472">Membrane</keyword>